<dbReference type="InterPro" id="IPR011765">
    <property type="entry name" value="Pept_M16_N"/>
</dbReference>
<dbReference type="Pfam" id="PF00675">
    <property type="entry name" value="Peptidase_M16"/>
    <property type="match status" value="1"/>
</dbReference>
<dbReference type="EMBL" id="FORF01000001">
    <property type="protein sequence ID" value="SFI35005.1"/>
    <property type="molecule type" value="Genomic_DNA"/>
</dbReference>
<dbReference type="SUPFAM" id="SSF63411">
    <property type="entry name" value="LuxS/MPP-like metallohydrolase"/>
    <property type="match status" value="2"/>
</dbReference>
<evidence type="ECO:0000259" key="2">
    <source>
        <dbReference type="Pfam" id="PF05193"/>
    </source>
</evidence>
<dbReference type="PANTHER" id="PTHR11851">
    <property type="entry name" value="METALLOPROTEASE"/>
    <property type="match status" value="1"/>
</dbReference>
<gene>
    <name evidence="3" type="ORF">SAMN03080618_00184</name>
</gene>
<dbReference type="Gene3D" id="3.30.830.10">
    <property type="entry name" value="Metalloenzyme, LuxS/M16 peptidase-like"/>
    <property type="match status" value="2"/>
</dbReference>
<evidence type="ECO:0000259" key="1">
    <source>
        <dbReference type="Pfam" id="PF00675"/>
    </source>
</evidence>
<dbReference type="STRING" id="1121003.SAMN03080618_00184"/>
<keyword evidence="4" id="KW-1185">Reference proteome</keyword>
<dbReference type="PANTHER" id="PTHR11851:SF224">
    <property type="entry name" value="PROCESSING PROTEASE"/>
    <property type="match status" value="1"/>
</dbReference>
<dbReference type="GO" id="GO:0046872">
    <property type="term" value="F:metal ion binding"/>
    <property type="evidence" value="ECO:0007669"/>
    <property type="project" value="InterPro"/>
</dbReference>
<dbReference type="InterPro" id="IPR050361">
    <property type="entry name" value="MPP/UQCRC_Complex"/>
</dbReference>
<dbReference type="Proteomes" id="UP000242763">
    <property type="component" value="Unassembled WGS sequence"/>
</dbReference>
<dbReference type="InterPro" id="IPR007863">
    <property type="entry name" value="Peptidase_M16_C"/>
</dbReference>
<dbReference type="InterPro" id="IPR011249">
    <property type="entry name" value="Metalloenz_LuxS/M16"/>
</dbReference>
<dbReference type="GO" id="GO:0008233">
    <property type="term" value="F:peptidase activity"/>
    <property type="evidence" value="ECO:0007669"/>
    <property type="project" value="UniProtKB-KW"/>
</dbReference>
<organism evidence="3 4">
    <name type="scientific">Aquamicrobium aerolatum DSM 21857</name>
    <dbReference type="NCBI Taxonomy" id="1121003"/>
    <lineage>
        <taxon>Bacteria</taxon>
        <taxon>Pseudomonadati</taxon>
        <taxon>Pseudomonadota</taxon>
        <taxon>Alphaproteobacteria</taxon>
        <taxon>Hyphomicrobiales</taxon>
        <taxon>Phyllobacteriaceae</taxon>
        <taxon>Aerobium</taxon>
    </lineage>
</organism>
<sequence>MTRVQPGETMTQRISNTLTVMLLALAFLTFPAIVAARAAVDIQEITTDKGIKVWLVEDYTVPIISVRFAFKGGSVQDPAGKEGLTTLMTGLFDEGAGDLDADAFQERLDDVGAEIGFTAGQDVVLGQMRTLADERANAFELLSLAVNNPRFDEEPVNRIRSQMLTGIQREMRDPEALGQQAYAKALYGDHPYARRAGGTLESLPAITQEDLKTLHKRTFARSNFYIAVVGAIDAETLKGELDRVFGELPEQAELTEIPFVEPKLDQVVLYPYDLPQSTLQMTYPGIDRDDPEFFPAFLMNHILGGGVFSSRLFNEVREKRGLTYGVGSGLINGDYSNSLFIGTSTRADRAQETLQVIRDTIQTFLDEGATEEELEATKTYLVGAYPINNLDSSSSVASTLVQLQIDDRGVDYIDRRVGYIEAVTLEQVKAAAERLLKAKPAVLIIGPETAGNGG</sequence>
<name>A0A1I3HGX8_9HYPH</name>
<dbReference type="GO" id="GO:0006508">
    <property type="term" value="P:proteolysis"/>
    <property type="evidence" value="ECO:0007669"/>
    <property type="project" value="UniProtKB-KW"/>
</dbReference>
<feature type="domain" description="Peptidase M16 C-terminal" evidence="2">
    <location>
        <begin position="206"/>
        <end position="379"/>
    </location>
</feature>
<keyword evidence="3" id="KW-0378">Hydrolase</keyword>
<protein>
    <submittedName>
        <fullName evidence="3">Zinc protease</fullName>
    </submittedName>
</protein>
<accession>A0A1I3HGX8</accession>
<proteinExistence type="predicted"/>
<feature type="domain" description="Peptidase M16 N-terminal" evidence="1">
    <location>
        <begin position="54"/>
        <end position="194"/>
    </location>
</feature>
<evidence type="ECO:0000313" key="3">
    <source>
        <dbReference type="EMBL" id="SFI35005.1"/>
    </source>
</evidence>
<dbReference type="AlphaFoldDB" id="A0A1I3HGX8"/>
<dbReference type="Pfam" id="PF05193">
    <property type="entry name" value="Peptidase_M16_C"/>
    <property type="match status" value="1"/>
</dbReference>
<reference evidence="4" key="1">
    <citation type="submission" date="2016-10" db="EMBL/GenBank/DDBJ databases">
        <authorList>
            <person name="Varghese N."/>
            <person name="Submissions S."/>
        </authorList>
    </citation>
    <scope>NUCLEOTIDE SEQUENCE [LARGE SCALE GENOMIC DNA]</scope>
    <source>
        <strain evidence="4">DSM 21857</strain>
    </source>
</reference>
<keyword evidence="3" id="KW-0645">Protease</keyword>
<evidence type="ECO:0000313" key="4">
    <source>
        <dbReference type="Proteomes" id="UP000242763"/>
    </source>
</evidence>